<dbReference type="GO" id="GO:0042602">
    <property type="term" value="F:riboflavin reductase (NADPH) activity"/>
    <property type="evidence" value="ECO:0007669"/>
    <property type="project" value="TreeGrafter"/>
</dbReference>
<dbReference type="Gene3D" id="2.30.110.10">
    <property type="entry name" value="Electron Transport, Fmn-binding Protein, Chain A"/>
    <property type="match status" value="1"/>
</dbReference>
<dbReference type="SMART" id="SM00903">
    <property type="entry name" value="Flavin_Reduct"/>
    <property type="match status" value="1"/>
</dbReference>
<reference evidence="4" key="1">
    <citation type="submission" date="2020-10" db="EMBL/GenBank/DDBJ databases">
        <title>Taxonomic study of unclassified bacteria belonging to the class Ktedonobacteria.</title>
        <authorList>
            <person name="Yabe S."/>
            <person name="Wang C.M."/>
            <person name="Zheng Y."/>
            <person name="Sakai Y."/>
            <person name="Cavaletti L."/>
            <person name="Monciardini P."/>
            <person name="Donadio S."/>
        </authorList>
    </citation>
    <scope>NUCLEOTIDE SEQUENCE</scope>
    <source>
        <strain evidence="4">ID150040</strain>
    </source>
</reference>
<dbReference type="GO" id="GO:0010181">
    <property type="term" value="F:FMN binding"/>
    <property type="evidence" value="ECO:0007669"/>
    <property type="project" value="InterPro"/>
</dbReference>
<dbReference type="Pfam" id="PF01613">
    <property type="entry name" value="Flavin_Reduct"/>
    <property type="match status" value="1"/>
</dbReference>
<comment type="caution">
    <text evidence="4">The sequence shown here is derived from an EMBL/GenBank/DDBJ whole genome shotgun (WGS) entry which is preliminary data.</text>
</comment>
<accession>A0A8J3N600</accession>
<keyword evidence="5" id="KW-1185">Reference proteome</keyword>
<comment type="similarity">
    <text evidence="1">Belongs to the non-flavoprotein flavin reductase family.</text>
</comment>
<sequence length="204" mass="22372">MAIEKDFFRQVMGRFATGVTVVTTKHEETLAGLTVNAFCSVSLNPPLILVCIDLNSQAIPLIRASQSFAVNMLTAEQEYLSRCFSTHSEERFDRFCHASYHTAVTGVPILDGSLAFIDARMTAEYPGGDHAIFVGQVVAMGMGEHAIFAEETDKAISTLPPAGMNGSSDDIPPLVYYKAQYRHLGRAYHHPSEIEPTEHAEKHG</sequence>
<feature type="domain" description="Flavin reductase like" evidence="3">
    <location>
        <begin position="12"/>
        <end position="146"/>
    </location>
</feature>
<dbReference type="InterPro" id="IPR002563">
    <property type="entry name" value="Flavin_Rdtase-like_dom"/>
</dbReference>
<dbReference type="InterPro" id="IPR012349">
    <property type="entry name" value="Split_barrel_FMN-bd"/>
</dbReference>
<dbReference type="SUPFAM" id="SSF50475">
    <property type="entry name" value="FMN-binding split barrel"/>
    <property type="match status" value="1"/>
</dbReference>
<evidence type="ECO:0000313" key="5">
    <source>
        <dbReference type="Proteomes" id="UP000597444"/>
    </source>
</evidence>
<dbReference type="PANTHER" id="PTHR30466">
    <property type="entry name" value="FLAVIN REDUCTASE"/>
    <property type="match status" value="1"/>
</dbReference>
<dbReference type="Proteomes" id="UP000597444">
    <property type="component" value="Unassembled WGS sequence"/>
</dbReference>
<proteinExistence type="inferred from homology"/>
<evidence type="ECO:0000313" key="4">
    <source>
        <dbReference type="EMBL" id="GHO96925.1"/>
    </source>
</evidence>
<gene>
    <name evidence="4" type="ORF">KSF_069730</name>
</gene>
<evidence type="ECO:0000256" key="2">
    <source>
        <dbReference type="ARBA" id="ARBA00023002"/>
    </source>
</evidence>
<organism evidence="4 5">
    <name type="scientific">Reticulibacter mediterranei</name>
    <dbReference type="NCBI Taxonomy" id="2778369"/>
    <lineage>
        <taxon>Bacteria</taxon>
        <taxon>Bacillati</taxon>
        <taxon>Chloroflexota</taxon>
        <taxon>Ktedonobacteria</taxon>
        <taxon>Ktedonobacterales</taxon>
        <taxon>Reticulibacteraceae</taxon>
        <taxon>Reticulibacter</taxon>
    </lineage>
</organism>
<dbReference type="PANTHER" id="PTHR30466:SF11">
    <property type="entry name" value="FLAVIN-DEPENDENT MONOOXYGENASE, REDUCTASE SUBUNIT HSAB"/>
    <property type="match status" value="1"/>
</dbReference>
<evidence type="ECO:0000256" key="1">
    <source>
        <dbReference type="ARBA" id="ARBA00008898"/>
    </source>
</evidence>
<name>A0A8J3N600_9CHLR</name>
<dbReference type="AlphaFoldDB" id="A0A8J3N600"/>
<keyword evidence="2" id="KW-0560">Oxidoreductase</keyword>
<dbReference type="EMBL" id="BNJK01000001">
    <property type="protein sequence ID" value="GHO96925.1"/>
    <property type="molecule type" value="Genomic_DNA"/>
</dbReference>
<dbReference type="InterPro" id="IPR050268">
    <property type="entry name" value="NADH-dep_flavin_reductase"/>
</dbReference>
<dbReference type="RefSeq" id="WP_220207514.1">
    <property type="nucleotide sequence ID" value="NZ_BNJK01000001.1"/>
</dbReference>
<protein>
    <submittedName>
        <fullName evidence="4">Flavin reductase</fullName>
    </submittedName>
</protein>
<evidence type="ECO:0000259" key="3">
    <source>
        <dbReference type="SMART" id="SM00903"/>
    </source>
</evidence>